<keyword evidence="11" id="KW-1185">Reference proteome</keyword>
<evidence type="ECO:0000256" key="8">
    <source>
        <dbReference type="SAM" id="MobiDB-lite"/>
    </source>
</evidence>
<evidence type="ECO:0000256" key="6">
    <source>
        <dbReference type="ARBA" id="ARBA00023136"/>
    </source>
</evidence>
<feature type="transmembrane region" description="Helical" evidence="7">
    <location>
        <begin position="297"/>
        <end position="320"/>
    </location>
</feature>
<dbReference type="EMBL" id="JAVREV010000004">
    <property type="protein sequence ID" value="MDT0442702.1"/>
    <property type="molecule type" value="Genomic_DNA"/>
</dbReference>
<feature type="transmembrane region" description="Helical" evidence="7">
    <location>
        <begin position="46"/>
        <end position="72"/>
    </location>
</feature>
<dbReference type="RefSeq" id="WP_311617118.1">
    <property type="nucleotide sequence ID" value="NZ_JAVREV010000004.1"/>
</dbReference>
<organism evidence="10 11">
    <name type="scientific">Streptomyces johnsoniae</name>
    <dbReference type="NCBI Taxonomy" id="3075532"/>
    <lineage>
        <taxon>Bacteria</taxon>
        <taxon>Bacillati</taxon>
        <taxon>Actinomycetota</taxon>
        <taxon>Actinomycetes</taxon>
        <taxon>Kitasatosporales</taxon>
        <taxon>Streptomycetaceae</taxon>
        <taxon>Streptomyces</taxon>
    </lineage>
</organism>
<feature type="transmembrane region" description="Helical" evidence="7">
    <location>
        <begin position="248"/>
        <end position="268"/>
    </location>
</feature>
<evidence type="ECO:0000313" key="11">
    <source>
        <dbReference type="Proteomes" id="UP001183615"/>
    </source>
</evidence>
<evidence type="ECO:0000259" key="9">
    <source>
        <dbReference type="PROSITE" id="PS50928"/>
    </source>
</evidence>
<dbReference type="PROSITE" id="PS50928">
    <property type="entry name" value="ABC_TM1"/>
    <property type="match status" value="1"/>
</dbReference>
<evidence type="ECO:0000256" key="3">
    <source>
        <dbReference type="ARBA" id="ARBA00022475"/>
    </source>
</evidence>
<feature type="domain" description="ABC transmembrane type-1" evidence="9">
    <location>
        <begin position="102"/>
        <end position="316"/>
    </location>
</feature>
<proteinExistence type="inferred from homology"/>
<comment type="subcellular location">
    <subcellularLocation>
        <location evidence="1 7">Cell membrane</location>
        <topology evidence="1 7">Multi-pass membrane protein</topology>
    </subcellularLocation>
</comment>
<evidence type="ECO:0000256" key="4">
    <source>
        <dbReference type="ARBA" id="ARBA00022692"/>
    </source>
</evidence>
<dbReference type="InterPro" id="IPR050809">
    <property type="entry name" value="UgpAE/MalFG_permease"/>
</dbReference>
<comment type="similarity">
    <text evidence="7">Belongs to the binding-protein-dependent transport system permease family.</text>
</comment>
<feature type="transmembrane region" description="Helical" evidence="7">
    <location>
        <begin position="190"/>
        <end position="212"/>
    </location>
</feature>
<dbReference type="SUPFAM" id="SSF161098">
    <property type="entry name" value="MetI-like"/>
    <property type="match status" value="1"/>
</dbReference>
<feature type="compositionally biased region" description="Low complexity" evidence="8">
    <location>
        <begin position="10"/>
        <end position="28"/>
    </location>
</feature>
<evidence type="ECO:0000313" key="10">
    <source>
        <dbReference type="EMBL" id="MDT0442702.1"/>
    </source>
</evidence>
<dbReference type="PANTHER" id="PTHR43227">
    <property type="entry name" value="BLL4140 PROTEIN"/>
    <property type="match status" value="1"/>
</dbReference>
<dbReference type="CDD" id="cd06261">
    <property type="entry name" value="TM_PBP2"/>
    <property type="match status" value="1"/>
</dbReference>
<protein>
    <submittedName>
        <fullName evidence="10">Sugar ABC transporter permease</fullName>
    </submittedName>
</protein>
<dbReference type="InterPro" id="IPR000515">
    <property type="entry name" value="MetI-like"/>
</dbReference>
<dbReference type="InterPro" id="IPR035906">
    <property type="entry name" value="MetI-like_sf"/>
</dbReference>
<dbReference type="Gene3D" id="1.10.3720.10">
    <property type="entry name" value="MetI-like"/>
    <property type="match status" value="1"/>
</dbReference>
<evidence type="ECO:0000256" key="2">
    <source>
        <dbReference type="ARBA" id="ARBA00022448"/>
    </source>
</evidence>
<dbReference type="Pfam" id="PF00528">
    <property type="entry name" value="BPD_transp_1"/>
    <property type="match status" value="1"/>
</dbReference>
<keyword evidence="5 7" id="KW-1133">Transmembrane helix</keyword>
<keyword evidence="2 7" id="KW-0813">Transport</keyword>
<name>A0ABU2S1B7_9ACTN</name>
<comment type="caution">
    <text evidence="10">The sequence shown here is derived from an EMBL/GenBank/DDBJ whole genome shotgun (WGS) entry which is preliminary data.</text>
</comment>
<accession>A0ABU2S1B7</accession>
<gene>
    <name evidence="10" type="ORF">RM779_08840</name>
</gene>
<sequence>MTRRRGGTVAARSASSAPSPSTPAASARAPRRRAEGPARRRSLTGLLLISPALLLVAVFFLAPLGLTVWMSFHKWPLLGTPEWSGFDNYAAMPGDRTFLDALGYTVLYTVIITPLLLFIGLGLAFLVRDQRRGVGIFRTVWFLPYVFGFASSAYLFLWLFDSSVGFVDPVLMDLGLTDAPVQWMNSADTATTAVIVMVVWKVVGFQMLLLMAGLQSVPDEINEAALMDGSGRWSTLLRITLPLLRRHVALVLVFSVSGSMLAFEQFFIMTGGGPGNETLTVVNWIYNSSFANFQLGYGSALSVLLLVLLMIVNGIQLFLLRERD</sequence>
<reference evidence="11" key="1">
    <citation type="submission" date="2023-07" db="EMBL/GenBank/DDBJ databases">
        <title>30 novel species of actinomycetes from the DSMZ collection.</title>
        <authorList>
            <person name="Nouioui I."/>
        </authorList>
    </citation>
    <scope>NUCLEOTIDE SEQUENCE [LARGE SCALE GENOMIC DNA]</scope>
    <source>
        <strain evidence="11">DSM 41886</strain>
    </source>
</reference>
<keyword evidence="4 7" id="KW-0812">Transmembrane</keyword>
<evidence type="ECO:0000256" key="5">
    <source>
        <dbReference type="ARBA" id="ARBA00022989"/>
    </source>
</evidence>
<feature type="transmembrane region" description="Helical" evidence="7">
    <location>
        <begin position="101"/>
        <end position="127"/>
    </location>
</feature>
<feature type="region of interest" description="Disordered" evidence="8">
    <location>
        <begin position="1"/>
        <end position="37"/>
    </location>
</feature>
<evidence type="ECO:0000256" key="7">
    <source>
        <dbReference type="RuleBase" id="RU363032"/>
    </source>
</evidence>
<evidence type="ECO:0000256" key="1">
    <source>
        <dbReference type="ARBA" id="ARBA00004651"/>
    </source>
</evidence>
<dbReference type="Proteomes" id="UP001183615">
    <property type="component" value="Unassembled WGS sequence"/>
</dbReference>
<feature type="transmembrane region" description="Helical" evidence="7">
    <location>
        <begin position="139"/>
        <end position="160"/>
    </location>
</feature>
<dbReference type="PANTHER" id="PTHR43227:SF8">
    <property type="entry name" value="DIACETYLCHITOBIOSE UPTAKE SYSTEM PERMEASE PROTEIN DASB"/>
    <property type="match status" value="1"/>
</dbReference>
<keyword evidence="6 7" id="KW-0472">Membrane</keyword>
<keyword evidence="3" id="KW-1003">Cell membrane</keyword>